<comment type="caution">
    <text evidence="1">The sequence shown here is derived from an EMBL/GenBank/DDBJ whole genome shotgun (WGS) entry which is preliminary data.</text>
</comment>
<reference evidence="2" key="1">
    <citation type="journal article" date="2019" name="Int. J. Syst. Evol. Microbiol.">
        <title>The Global Catalogue of Microorganisms (GCM) 10K type strain sequencing project: providing services to taxonomists for standard genome sequencing and annotation.</title>
        <authorList>
            <consortium name="The Broad Institute Genomics Platform"/>
            <consortium name="The Broad Institute Genome Sequencing Center for Infectious Disease"/>
            <person name="Wu L."/>
            <person name="Ma J."/>
        </authorList>
    </citation>
    <scope>NUCLEOTIDE SEQUENCE [LARGE SCALE GENOMIC DNA]</scope>
    <source>
        <strain evidence="2">JCM 12774</strain>
    </source>
</reference>
<evidence type="ECO:0000313" key="1">
    <source>
        <dbReference type="EMBL" id="GAA0389519.1"/>
    </source>
</evidence>
<protein>
    <recommendedName>
        <fullName evidence="3">Tail fiber protein</fullName>
    </recommendedName>
</protein>
<gene>
    <name evidence="1" type="ORF">GCM10008933_20590</name>
</gene>
<evidence type="ECO:0000313" key="2">
    <source>
        <dbReference type="Proteomes" id="UP001500340"/>
    </source>
</evidence>
<keyword evidence="2" id="KW-1185">Reference proteome</keyword>
<accession>A0ABP3I3I0</accession>
<dbReference type="Proteomes" id="UP001500340">
    <property type="component" value="Unassembled WGS sequence"/>
</dbReference>
<proteinExistence type="predicted"/>
<organism evidence="1 2">
    <name type="scientific">Paenibacillus motobuensis</name>
    <dbReference type="NCBI Taxonomy" id="295324"/>
    <lineage>
        <taxon>Bacteria</taxon>
        <taxon>Bacillati</taxon>
        <taxon>Bacillota</taxon>
        <taxon>Bacilli</taxon>
        <taxon>Bacillales</taxon>
        <taxon>Paenibacillaceae</taxon>
        <taxon>Paenibacillus</taxon>
    </lineage>
</organism>
<dbReference type="EMBL" id="BAAACX010000008">
    <property type="protein sequence ID" value="GAA0389519.1"/>
    <property type="molecule type" value="Genomic_DNA"/>
</dbReference>
<name>A0ABP3I3I0_9BACL</name>
<sequence length="232" mass="24776">MITHMTKGITLQEIDASATSRLVIKDSAGRAKIAAPSAADDIARKDTVDNAVGTLSSLLTTAKTNTVAAINELFTNVSDGKNAVAAAITGKGVQASGSDTFAQLAAKIGQIITGKRFARGLVTPGATKVGYLNWVTLIQTDVYEVFINNLGFKPGLIILRKYSGYATHLTFVTEYDMSPSAALSRAMFITAYENASPSIEGYRLRYAPNVISCVVPVDYMDQYEYIALEADS</sequence>
<evidence type="ECO:0008006" key="3">
    <source>
        <dbReference type="Google" id="ProtNLM"/>
    </source>
</evidence>